<evidence type="ECO:0000256" key="1">
    <source>
        <dbReference type="SAM" id="Coils"/>
    </source>
</evidence>
<dbReference type="RefSeq" id="XP_016605081.1">
    <property type="nucleotide sequence ID" value="XM_016755604.1"/>
</dbReference>
<dbReference type="STRING" id="645134.A0A0L0H7Y3"/>
<feature type="region of interest" description="Disordered" evidence="2">
    <location>
        <begin position="29"/>
        <end position="48"/>
    </location>
</feature>
<reference evidence="3 4" key="1">
    <citation type="submission" date="2009-08" db="EMBL/GenBank/DDBJ databases">
        <title>The Genome Sequence of Spizellomyces punctatus strain DAOM BR117.</title>
        <authorList>
            <consortium name="The Broad Institute Genome Sequencing Platform"/>
            <person name="Russ C."/>
            <person name="Cuomo C."/>
            <person name="Shea T."/>
            <person name="Young S.K."/>
            <person name="Zeng Q."/>
            <person name="Koehrsen M."/>
            <person name="Haas B."/>
            <person name="Borodovsky M."/>
            <person name="Guigo R."/>
            <person name="Alvarado L."/>
            <person name="Berlin A."/>
            <person name="Bochicchio J."/>
            <person name="Borenstein D."/>
            <person name="Chapman S."/>
            <person name="Chen Z."/>
            <person name="Engels R."/>
            <person name="Freedman E."/>
            <person name="Gellesch M."/>
            <person name="Goldberg J."/>
            <person name="Griggs A."/>
            <person name="Gujja S."/>
            <person name="Heiman D."/>
            <person name="Hepburn T."/>
            <person name="Howarth C."/>
            <person name="Jen D."/>
            <person name="Larson L."/>
            <person name="Lewis B."/>
            <person name="Mehta T."/>
            <person name="Park D."/>
            <person name="Pearson M."/>
            <person name="Roberts A."/>
            <person name="Saif S."/>
            <person name="Shenoy N."/>
            <person name="Sisk P."/>
            <person name="Stolte C."/>
            <person name="Sykes S."/>
            <person name="Thomson T."/>
            <person name="Walk T."/>
            <person name="White J."/>
            <person name="Yandava C."/>
            <person name="Burger G."/>
            <person name="Gray M.W."/>
            <person name="Holland P.W.H."/>
            <person name="King N."/>
            <person name="Lang F.B.F."/>
            <person name="Roger A.J."/>
            <person name="Ruiz-Trillo I."/>
            <person name="Lander E."/>
            <person name="Nusbaum C."/>
        </authorList>
    </citation>
    <scope>NUCLEOTIDE SEQUENCE [LARGE SCALE GENOMIC DNA]</scope>
    <source>
        <strain evidence="3 4">DAOM BR117</strain>
    </source>
</reference>
<dbReference type="VEuPathDB" id="FungiDB:SPPG_07439"/>
<keyword evidence="1" id="KW-0175">Coiled coil</keyword>
<feature type="compositionally biased region" description="Polar residues" evidence="2">
    <location>
        <begin position="35"/>
        <end position="46"/>
    </location>
</feature>
<keyword evidence="4" id="KW-1185">Reference proteome</keyword>
<sequence>MASDTPSKRTTESLSSSLFELKFDSGASAGPFGKGSTTSQTESPNFLSPFRQTHADRLSERLFPSFDNAHSSLLGSGTVFTSNHGASTDFGLGGMVGLNEFRNDSVVPAAEEPQYTFPTSATNDDVFGLGDFRNVFVTDEDLERAREKLPEEDIKTPEQSIREMVAQLQVWEASRPDVEEDATEESKFESASICFNFIELGFGKVIVSSDGLYWLGDLLIPDLMRSDGHPDSTSVPVHRERHCLSWKYDILSDVRYKSVPEDKALVNFTVSDEHFIQFSFVNEIVAQQCTQRIAEQQRHTGPTEIPDRVENVTESEISPATTSLVPQTPAPRRVWRNAVGIERELHSLRSSTPIIVGTRMSANPALVSLNKEYSQRRATALEERDRMVKKAEDEYQQKLLQLEEEFEQRQAELEQLSMIESDKEHDAGWLKLYSVKPSSRH</sequence>
<dbReference type="InParanoid" id="A0A0L0H7Y3"/>
<name>A0A0L0H7Y3_SPIPD</name>
<dbReference type="AlphaFoldDB" id="A0A0L0H7Y3"/>
<evidence type="ECO:0000313" key="3">
    <source>
        <dbReference type="EMBL" id="KNC97041.1"/>
    </source>
</evidence>
<dbReference type="GeneID" id="27690653"/>
<accession>A0A0L0H7Y3</accession>
<evidence type="ECO:0000256" key="2">
    <source>
        <dbReference type="SAM" id="MobiDB-lite"/>
    </source>
</evidence>
<organism evidence="3 4">
    <name type="scientific">Spizellomyces punctatus (strain DAOM BR117)</name>
    <dbReference type="NCBI Taxonomy" id="645134"/>
    <lineage>
        <taxon>Eukaryota</taxon>
        <taxon>Fungi</taxon>
        <taxon>Fungi incertae sedis</taxon>
        <taxon>Chytridiomycota</taxon>
        <taxon>Chytridiomycota incertae sedis</taxon>
        <taxon>Chytridiomycetes</taxon>
        <taxon>Spizellomycetales</taxon>
        <taxon>Spizellomycetaceae</taxon>
        <taxon>Spizellomyces</taxon>
    </lineage>
</organism>
<evidence type="ECO:0000313" key="4">
    <source>
        <dbReference type="Proteomes" id="UP000053201"/>
    </source>
</evidence>
<feature type="coiled-coil region" evidence="1">
    <location>
        <begin position="381"/>
        <end position="419"/>
    </location>
</feature>
<protein>
    <submittedName>
        <fullName evidence="3">Uncharacterized protein</fullName>
    </submittedName>
</protein>
<dbReference type="EMBL" id="KQ257465">
    <property type="protein sequence ID" value="KNC97041.1"/>
    <property type="molecule type" value="Genomic_DNA"/>
</dbReference>
<dbReference type="Proteomes" id="UP000053201">
    <property type="component" value="Unassembled WGS sequence"/>
</dbReference>
<gene>
    <name evidence="3" type="ORF">SPPG_07439</name>
</gene>
<dbReference type="OrthoDB" id="5591762at2759"/>
<proteinExistence type="predicted"/>